<gene>
    <name evidence="3" type="ORF">BBOV_I001030</name>
</gene>
<dbReference type="Proteomes" id="UP000002173">
    <property type="component" value="Chromosome 1"/>
</dbReference>
<dbReference type="InterPro" id="IPR000594">
    <property type="entry name" value="ThiF_NAD_FAD-bd"/>
</dbReference>
<dbReference type="VEuPathDB" id="PiroplasmaDB:BBOV_I001030"/>
<feature type="domain" description="THIF-type NAD/FAD binding fold" evidence="2">
    <location>
        <begin position="6"/>
        <end position="275"/>
    </location>
</feature>
<dbReference type="InterPro" id="IPR045886">
    <property type="entry name" value="ThiF/MoeB/HesA"/>
</dbReference>
<protein>
    <recommendedName>
        <fullName evidence="1">NEDD8-activating enzyme E1 catalytic subunit</fullName>
        <ecNumber evidence="1">6.2.1.64</ecNumber>
    </recommendedName>
</protein>
<comment type="function">
    <text evidence="1">Catalytic subunit of the dimeric E1 enzyme, which activates NEDD8.</text>
</comment>
<dbReference type="OMA" id="PYLENYM"/>
<dbReference type="Gene3D" id="3.10.290.20">
    <property type="entry name" value="Ubiquitin-like 2 activating enzyme e1b. Chain: B, domain 3"/>
    <property type="match status" value="1"/>
</dbReference>
<dbReference type="STRING" id="5865.A7AXC3"/>
<dbReference type="UniPathway" id="UPA00885"/>
<dbReference type="AlphaFoldDB" id="A7AXC3"/>
<comment type="similarity">
    <text evidence="1">Belongs to the ubiquitin-activating E1 family. UBA3 subfamily.</text>
</comment>
<dbReference type="InterPro" id="IPR035985">
    <property type="entry name" value="Ubiquitin-activating_enz"/>
</dbReference>
<dbReference type="PROSITE" id="PS51257">
    <property type="entry name" value="PROKAR_LIPOPROTEIN"/>
    <property type="match status" value="1"/>
</dbReference>
<keyword evidence="4" id="KW-1185">Reference proteome</keyword>
<evidence type="ECO:0000256" key="1">
    <source>
        <dbReference type="RuleBase" id="RU368009"/>
    </source>
</evidence>
<dbReference type="FunCoup" id="A7AXC3">
    <property type="interactions" value="485"/>
</dbReference>
<sequence length="375" mass="42903">MTIHKNVIVIGAGGLGCEVIKNIVLLGSRNITIVDPDIIEIHNITRQFLYKVDDVGKYKAIVAAERIKECNSNIKVEAITKRAQELPISVLKQNDIVITAVDNLETRRWINLIMRVIWEQLKNEWKDNGYNRESTLPMFVDGGSQELYGHVRVIKSEQEPCIECSMSLKMPLLAQFQTNPKQQKIVYGNRNEAVIKAIFNKATQYASKHHVDGVTMQMVQNIVQNREININTTNAIIAAIILKVIMTHSKDNFYFYSGEGQTVLDHFTMEKQRDCDLCNCQVATATVDESQTIKQLITQLETQIGCEDINITTEKGTLYMSTPKELRRLYSSRLETTISKMKDMIGSGLYITSTKQNKWYYIDIQYSTNDTRYKQ</sequence>
<dbReference type="PANTHER" id="PTHR10953">
    <property type="entry name" value="UBIQUITIN-ACTIVATING ENZYME E1"/>
    <property type="match status" value="1"/>
</dbReference>
<dbReference type="SUPFAM" id="SSF69572">
    <property type="entry name" value="Activating enzymes of the ubiquitin-like proteins"/>
    <property type="match status" value="1"/>
</dbReference>
<dbReference type="GO" id="GO:0005634">
    <property type="term" value="C:nucleus"/>
    <property type="evidence" value="ECO:0007669"/>
    <property type="project" value="TreeGrafter"/>
</dbReference>
<keyword evidence="1" id="KW-0067">ATP-binding</keyword>
<evidence type="ECO:0000313" key="3">
    <source>
        <dbReference type="EMBL" id="EDO05196.1"/>
    </source>
</evidence>
<organism evidence="3 4">
    <name type="scientific">Babesia bovis</name>
    <dbReference type="NCBI Taxonomy" id="5865"/>
    <lineage>
        <taxon>Eukaryota</taxon>
        <taxon>Sar</taxon>
        <taxon>Alveolata</taxon>
        <taxon>Apicomplexa</taxon>
        <taxon>Aconoidasida</taxon>
        <taxon>Piroplasmida</taxon>
        <taxon>Babesiidae</taxon>
        <taxon>Babesia</taxon>
    </lineage>
</organism>
<accession>A7AXC3</accession>
<evidence type="ECO:0000259" key="2">
    <source>
        <dbReference type="Pfam" id="PF00899"/>
    </source>
</evidence>
<dbReference type="InParanoid" id="A7AXC3"/>
<dbReference type="PANTHER" id="PTHR10953:SF6">
    <property type="entry name" value="NEDD8-ACTIVATING ENZYME E1 CATALYTIC SUBUNIT"/>
    <property type="match status" value="1"/>
</dbReference>
<dbReference type="GO" id="GO:0005524">
    <property type="term" value="F:ATP binding"/>
    <property type="evidence" value="ECO:0007669"/>
    <property type="project" value="UniProtKB-UniRule"/>
</dbReference>
<keyword evidence="1" id="KW-0436">Ligase</keyword>
<comment type="catalytic activity">
    <reaction evidence="1">
        <text>ATP + [NEDD8 protein] + [E1 NEDD8-activating enzyme]-L-cysteine = AMP + diphosphate + [E1 NEDD8-activating enzyme]-S-[NEDD8 protein]-yl-L-cysteine.</text>
        <dbReference type="EC" id="6.2.1.64"/>
    </reaction>
</comment>
<dbReference type="EC" id="6.2.1.64" evidence="1"/>
<comment type="pathway">
    <text evidence="1">Protein modification; protein neddylation.</text>
</comment>
<name>A7AXC3_BABBO</name>
<dbReference type="GO" id="GO:0019781">
    <property type="term" value="F:NEDD8 activating enzyme activity"/>
    <property type="evidence" value="ECO:0007669"/>
    <property type="project" value="UniProtKB-UniRule"/>
</dbReference>
<proteinExistence type="inferred from homology"/>
<dbReference type="GO" id="GO:0045116">
    <property type="term" value="P:protein neddylation"/>
    <property type="evidence" value="ECO:0007669"/>
    <property type="project" value="UniProtKB-UniRule"/>
</dbReference>
<dbReference type="Pfam" id="PF00899">
    <property type="entry name" value="ThiF"/>
    <property type="match status" value="1"/>
</dbReference>
<dbReference type="Gene3D" id="3.40.50.720">
    <property type="entry name" value="NAD(P)-binding Rossmann-like Domain"/>
    <property type="match status" value="1"/>
</dbReference>
<keyword evidence="1" id="KW-0547">Nucleotide-binding</keyword>
<comment type="caution">
    <text evidence="3">The sequence shown here is derived from an EMBL/GenBank/DDBJ whole genome shotgun (WGS) entry which is preliminary data.</text>
</comment>
<dbReference type="GO" id="GO:0005737">
    <property type="term" value="C:cytoplasm"/>
    <property type="evidence" value="ECO:0007669"/>
    <property type="project" value="TreeGrafter"/>
</dbReference>
<evidence type="ECO:0000313" key="4">
    <source>
        <dbReference type="Proteomes" id="UP000002173"/>
    </source>
</evidence>
<reference evidence="3 4" key="1">
    <citation type="journal article" date="2007" name="PLoS Pathog.">
        <title>Genome sequence of Babesia bovis and comparative analysis of apicomplexan hemoprotozoa.</title>
        <authorList>
            <person name="Brayton K.A."/>
            <person name="Lau A.O.T."/>
            <person name="Herndon D.R."/>
            <person name="Hannick L."/>
            <person name="Kappmeyer L.S."/>
            <person name="Berens S.J."/>
            <person name="Bidwell S.L."/>
            <person name="Brown W.C."/>
            <person name="Crabtree J."/>
            <person name="Fadrosh D."/>
            <person name="Feldblum T."/>
            <person name="Forberger H.A."/>
            <person name="Haas B.J."/>
            <person name="Howell J.M."/>
            <person name="Khouri H."/>
            <person name="Koo H."/>
            <person name="Mann D.J."/>
            <person name="Norimine J."/>
            <person name="Paulsen I.T."/>
            <person name="Radune D."/>
            <person name="Ren Q."/>
            <person name="Smith R.K. Jr."/>
            <person name="Suarez C.E."/>
            <person name="White O."/>
            <person name="Wortman J.R."/>
            <person name="Knowles D.P. Jr."/>
            <person name="McElwain T.F."/>
            <person name="Nene V.M."/>
        </authorList>
    </citation>
    <scope>NUCLEOTIDE SEQUENCE [LARGE SCALE GENOMIC DNA]</scope>
    <source>
        <strain evidence="3">T2Bo</strain>
    </source>
</reference>
<dbReference type="eggNOG" id="KOG2015">
    <property type="taxonomic scope" value="Eukaryota"/>
</dbReference>
<dbReference type="EMBL" id="AAXT01000006">
    <property type="protein sequence ID" value="EDO05196.1"/>
    <property type="molecule type" value="Genomic_DNA"/>
</dbReference>
<keyword evidence="1" id="KW-0833">Ubl conjugation pathway</keyword>